<reference evidence="1" key="1">
    <citation type="submission" date="2021-03" db="EMBL/GenBank/DDBJ databases">
        <authorList>
            <consortium name="DOE Joint Genome Institute"/>
            <person name="Ahrendt S."/>
            <person name="Looney B.P."/>
            <person name="Miyauchi S."/>
            <person name="Morin E."/>
            <person name="Drula E."/>
            <person name="Courty P.E."/>
            <person name="Chicoki N."/>
            <person name="Fauchery L."/>
            <person name="Kohler A."/>
            <person name="Kuo A."/>
            <person name="Labutti K."/>
            <person name="Pangilinan J."/>
            <person name="Lipzen A."/>
            <person name="Riley R."/>
            <person name="Andreopoulos W."/>
            <person name="He G."/>
            <person name="Johnson J."/>
            <person name="Barry K.W."/>
            <person name="Grigoriev I.V."/>
            <person name="Nagy L."/>
            <person name="Hibbett D."/>
            <person name="Henrissat B."/>
            <person name="Matheny P.B."/>
            <person name="Labbe J."/>
            <person name="Martin F."/>
        </authorList>
    </citation>
    <scope>NUCLEOTIDE SEQUENCE</scope>
    <source>
        <strain evidence="1">HHB10654</strain>
    </source>
</reference>
<sequence length="128" mass="14278">MLRPLCWNDRPILITYKAGRCLTASALSRGDTSRLTACRLVDFLKPFRSDYMRLTRVNDTHPATATGQPVPKPRSCRLVGLASRSYRSSISAAFWSRSSTAYSVINRSLTFGAVIVFATHVIPLWLSL</sequence>
<keyword evidence="2" id="KW-1185">Reference proteome</keyword>
<proteinExistence type="predicted"/>
<dbReference type="Proteomes" id="UP000814140">
    <property type="component" value="Unassembled WGS sequence"/>
</dbReference>
<name>A0ACB8SU03_9AGAM</name>
<protein>
    <submittedName>
        <fullName evidence="1">Uncharacterized protein</fullName>
    </submittedName>
</protein>
<reference evidence="1" key="2">
    <citation type="journal article" date="2022" name="New Phytol.">
        <title>Evolutionary transition to the ectomycorrhizal habit in the genomes of a hyperdiverse lineage of mushroom-forming fungi.</title>
        <authorList>
            <person name="Looney B."/>
            <person name="Miyauchi S."/>
            <person name="Morin E."/>
            <person name="Drula E."/>
            <person name="Courty P.E."/>
            <person name="Kohler A."/>
            <person name="Kuo A."/>
            <person name="LaButti K."/>
            <person name="Pangilinan J."/>
            <person name="Lipzen A."/>
            <person name="Riley R."/>
            <person name="Andreopoulos W."/>
            <person name="He G."/>
            <person name="Johnson J."/>
            <person name="Nolan M."/>
            <person name="Tritt A."/>
            <person name="Barry K.W."/>
            <person name="Grigoriev I.V."/>
            <person name="Nagy L.G."/>
            <person name="Hibbett D."/>
            <person name="Henrissat B."/>
            <person name="Matheny P.B."/>
            <person name="Labbe J."/>
            <person name="Martin F.M."/>
        </authorList>
    </citation>
    <scope>NUCLEOTIDE SEQUENCE</scope>
    <source>
        <strain evidence="1">HHB10654</strain>
    </source>
</reference>
<dbReference type="EMBL" id="MU277222">
    <property type="protein sequence ID" value="KAI0059983.1"/>
    <property type="molecule type" value="Genomic_DNA"/>
</dbReference>
<evidence type="ECO:0000313" key="2">
    <source>
        <dbReference type="Proteomes" id="UP000814140"/>
    </source>
</evidence>
<comment type="caution">
    <text evidence="1">The sequence shown here is derived from an EMBL/GenBank/DDBJ whole genome shotgun (WGS) entry which is preliminary data.</text>
</comment>
<evidence type="ECO:0000313" key="1">
    <source>
        <dbReference type="EMBL" id="KAI0059983.1"/>
    </source>
</evidence>
<gene>
    <name evidence="1" type="ORF">BV25DRAFT_1012536</name>
</gene>
<organism evidence="1 2">
    <name type="scientific">Artomyces pyxidatus</name>
    <dbReference type="NCBI Taxonomy" id="48021"/>
    <lineage>
        <taxon>Eukaryota</taxon>
        <taxon>Fungi</taxon>
        <taxon>Dikarya</taxon>
        <taxon>Basidiomycota</taxon>
        <taxon>Agaricomycotina</taxon>
        <taxon>Agaricomycetes</taxon>
        <taxon>Russulales</taxon>
        <taxon>Auriscalpiaceae</taxon>
        <taxon>Artomyces</taxon>
    </lineage>
</organism>
<accession>A0ACB8SU03</accession>